<dbReference type="Proteomes" id="UP000712157">
    <property type="component" value="Unassembled WGS sequence"/>
</dbReference>
<evidence type="ECO:0000256" key="2">
    <source>
        <dbReference type="ARBA" id="ARBA00022448"/>
    </source>
</evidence>
<evidence type="ECO:0000313" key="10">
    <source>
        <dbReference type="Proteomes" id="UP000712157"/>
    </source>
</evidence>
<dbReference type="CDD" id="cd06261">
    <property type="entry name" value="TM_PBP2"/>
    <property type="match status" value="1"/>
</dbReference>
<dbReference type="AlphaFoldDB" id="A0A949NHL8"/>
<proteinExistence type="inferred from homology"/>
<evidence type="ECO:0000256" key="4">
    <source>
        <dbReference type="ARBA" id="ARBA00022692"/>
    </source>
</evidence>
<dbReference type="SUPFAM" id="SSF161098">
    <property type="entry name" value="MetI-like"/>
    <property type="match status" value="1"/>
</dbReference>
<comment type="similarity">
    <text evidence="7">Belongs to the binding-protein-dependent transport system permease family.</text>
</comment>
<evidence type="ECO:0000256" key="3">
    <source>
        <dbReference type="ARBA" id="ARBA00022475"/>
    </source>
</evidence>
<feature type="transmembrane region" description="Helical" evidence="7">
    <location>
        <begin position="149"/>
        <end position="171"/>
    </location>
</feature>
<dbReference type="PANTHER" id="PTHR30193">
    <property type="entry name" value="ABC TRANSPORTER PERMEASE PROTEIN"/>
    <property type="match status" value="1"/>
</dbReference>
<comment type="caution">
    <text evidence="9">The sequence shown here is derived from an EMBL/GenBank/DDBJ whole genome shotgun (WGS) entry which is preliminary data.</text>
</comment>
<feature type="domain" description="ABC transmembrane type-1" evidence="8">
    <location>
        <begin position="71"/>
        <end position="276"/>
    </location>
</feature>
<dbReference type="InterPro" id="IPR035906">
    <property type="entry name" value="MetI-like_sf"/>
</dbReference>
<feature type="transmembrane region" description="Helical" evidence="7">
    <location>
        <begin position="21"/>
        <end position="40"/>
    </location>
</feature>
<gene>
    <name evidence="9" type="ORF">KTH89_07445</name>
</gene>
<keyword evidence="2 7" id="KW-0813">Transport</keyword>
<dbReference type="RefSeq" id="WP_158348357.1">
    <property type="nucleotide sequence ID" value="NZ_JAHQCW010000009.1"/>
</dbReference>
<feature type="transmembrane region" description="Helical" evidence="7">
    <location>
        <begin position="201"/>
        <end position="220"/>
    </location>
</feature>
<dbReference type="PROSITE" id="PS50928">
    <property type="entry name" value="ABC_TM1"/>
    <property type="match status" value="1"/>
</dbReference>
<keyword evidence="3" id="KW-1003">Cell membrane</keyword>
<feature type="transmembrane region" description="Helical" evidence="7">
    <location>
        <begin position="75"/>
        <end position="97"/>
    </location>
</feature>
<evidence type="ECO:0000256" key="1">
    <source>
        <dbReference type="ARBA" id="ARBA00004651"/>
    </source>
</evidence>
<evidence type="ECO:0000256" key="6">
    <source>
        <dbReference type="ARBA" id="ARBA00023136"/>
    </source>
</evidence>
<evidence type="ECO:0000259" key="8">
    <source>
        <dbReference type="PROSITE" id="PS50928"/>
    </source>
</evidence>
<keyword evidence="5 7" id="KW-1133">Transmembrane helix</keyword>
<evidence type="ECO:0000256" key="7">
    <source>
        <dbReference type="RuleBase" id="RU363032"/>
    </source>
</evidence>
<feature type="transmembrane region" description="Helical" evidence="7">
    <location>
        <begin position="109"/>
        <end position="129"/>
    </location>
</feature>
<dbReference type="Pfam" id="PF00528">
    <property type="entry name" value="BPD_transp_1"/>
    <property type="match status" value="1"/>
</dbReference>
<accession>A0A949NHL8</accession>
<dbReference type="InterPro" id="IPR051393">
    <property type="entry name" value="ABC_transporter_permease"/>
</dbReference>
<dbReference type="PANTHER" id="PTHR30193:SF37">
    <property type="entry name" value="INNER MEMBRANE ABC TRANSPORTER PERMEASE PROTEIN YCJO"/>
    <property type="match status" value="1"/>
</dbReference>
<dbReference type="Gene3D" id="1.10.3720.10">
    <property type="entry name" value="MetI-like"/>
    <property type="match status" value="1"/>
</dbReference>
<comment type="subcellular location">
    <subcellularLocation>
        <location evidence="1 7">Cell membrane</location>
        <topology evidence="1 7">Multi-pass membrane protein</topology>
    </subcellularLocation>
</comment>
<dbReference type="InterPro" id="IPR000515">
    <property type="entry name" value="MetI-like"/>
</dbReference>
<evidence type="ECO:0000256" key="5">
    <source>
        <dbReference type="ARBA" id="ARBA00022989"/>
    </source>
</evidence>
<dbReference type="GO" id="GO:0055085">
    <property type="term" value="P:transmembrane transport"/>
    <property type="evidence" value="ECO:0007669"/>
    <property type="project" value="InterPro"/>
</dbReference>
<sequence length="287" mass="31999">MKKRRIHSRAVSKYVFLLPGLFFFAFAIAIPLLLGINIAFTDWNGITKDYNYVGFENFIRMFSDKRILAPVRNTLLFALFGTVGNNVISLGLALLVNQKTGKWSNAAKILFFVPVCFSAVLTAFLWGFIYREVLSQLFHIKNLLGSRNWVIFAITVMGLWNTCGINMLIYLSGLKNIPTDLYEAAIVDGAGPGQKFRHVTLPLLTPSFTVCVTLTLTNWLREFAMTLSSTGGGPGGASRTISIYIFENLYRYNKAGYGQAISLVFVIALVLLGSAVSSFFRKREVEI</sequence>
<keyword evidence="10" id="KW-1185">Reference proteome</keyword>
<feature type="transmembrane region" description="Helical" evidence="7">
    <location>
        <begin position="257"/>
        <end position="280"/>
    </location>
</feature>
<keyword evidence="4 7" id="KW-0812">Transmembrane</keyword>
<protein>
    <submittedName>
        <fullName evidence="9">Sugar ABC transporter permease</fullName>
    </submittedName>
</protein>
<dbReference type="GO" id="GO:0005886">
    <property type="term" value="C:plasma membrane"/>
    <property type="evidence" value="ECO:0007669"/>
    <property type="project" value="UniProtKB-SubCell"/>
</dbReference>
<organism evidence="9 10">
    <name type="scientific">Diplocloster agilis</name>
    <dbReference type="NCBI Taxonomy" id="2850323"/>
    <lineage>
        <taxon>Bacteria</taxon>
        <taxon>Bacillati</taxon>
        <taxon>Bacillota</taxon>
        <taxon>Clostridia</taxon>
        <taxon>Lachnospirales</taxon>
        <taxon>Lachnospiraceae</taxon>
        <taxon>Diplocloster</taxon>
    </lineage>
</organism>
<dbReference type="EMBL" id="JAHQCW010000009">
    <property type="protein sequence ID" value="MBU9736365.1"/>
    <property type="molecule type" value="Genomic_DNA"/>
</dbReference>
<keyword evidence="6 7" id="KW-0472">Membrane</keyword>
<reference evidence="9" key="1">
    <citation type="submission" date="2021-06" db="EMBL/GenBank/DDBJ databases">
        <title>Description of novel taxa of the family Lachnospiraceae.</title>
        <authorList>
            <person name="Chaplin A.V."/>
            <person name="Sokolova S.R."/>
            <person name="Pikina A.P."/>
            <person name="Korzhanova M."/>
            <person name="Belova V."/>
            <person name="Korostin D."/>
            <person name="Efimov B.A."/>
        </authorList>
    </citation>
    <scope>NUCLEOTIDE SEQUENCE</scope>
    <source>
        <strain evidence="9">ASD5720</strain>
    </source>
</reference>
<name>A0A949NHL8_9FIRM</name>
<evidence type="ECO:0000313" key="9">
    <source>
        <dbReference type="EMBL" id="MBU9736365.1"/>
    </source>
</evidence>